<evidence type="ECO:0000313" key="2">
    <source>
        <dbReference type="Proteomes" id="UP000187203"/>
    </source>
</evidence>
<dbReference type="AlphaFoldDB" id="A0A1R3KU40"/>
<dbReference type="OrthoDB" id="66726at2759"/>
<accession>A0A1R3KU40</accession>
<proteinExistence type="predicted"/>
<dbReference type="EMBL" id="AWUE01011477">
    <property type="protein sequence ID" value="OMP10592.1"/>
    <property type="molecule type" value="Genomic_DNA"/>
</dbReference>
<comment type="caution">
    <text evidence="1">The sequence shown here is derived from an EMBL/GenBank/DDBJ whole genome shotgun (WGS) entry which is preliminary data.</text>
</comment>
<dbReference type="Proteomes" id="UP000187203">
    <property type="component" value="Unassembled WGS sequence"/>
</dbReference>
<gene>
    <name evidence="1" type="ORF">COLO4_04410</name>
</gene>
<dbReference type="STRING" id="93759.A0A1R3KU40"/>
<protein>
    <submittedName>
        <fullName evidence="1">Zinc finger family protein</fullName>
    </submittedName>
</protein>
<evidence type="ECO:0000313" key="1">
    <source>
        <dbReference type="EMBL" id="OMP10592.1"/>
    </source>
</evidence>
<organism evidence="1 2">
    <name type="scientific">Corchorus olitorius</name>
    <dbReference type="NCBI Taxonomy" id="93759"/>
    <lineage>
        <taxon>Eukaryota</taxon>
        <taxon>Viridiplantae</taxon>
        <taxon>Streptophyta</taxon>
        <taxon>Embryophyta</taxon>
        <taxon>Tracheophyta</taxon>
        <taxon>Spermatophyta</taxon>
        <taxon>Magnoliopsida</taxon>
        <taxon>eudicotyledons</taxon>
        <taxon>Gunneridae</taxon>
        <taxon>Pentapetalae</taxon>
        <taxon>rosids</taxon>
        <taxon>malvids</taxon>
        <taxon>Malvales</taxon>
        <taxon>Malvaceae</taxon>
        <taxon>Grewioideae</taxon>
        <taxon>Apeibeae</taxon>
        <taxon>Corchorus</taxon>
    </lineage>
</organism>
<keyword evidence="2" id="KW-1185">Reference proteome</keyword>
<name>A0A1R3KU40_9ROSI</name>
<sequence length="78" mass="8842">MVFLIYATQRNGFVFKIFFFFLQAAKGSEDGKEFRPEQVEKVCCLSAAAQYLLGRSSGRDAELLKTVTRVNQLKELGM</sequence>
<reference evidence="2" key="1">
    <citation type="submission" date="2013-09" db="EMBL/GenBank/DDBJ databases">
        <title>Corchorus olitorius genome sequencing.</title>
        <authorList>
            <person name="Alam M."/>
            <person name="Haque M.S."/>
            <person name="Islam M.S."/>
            <person name="Emdad E.M."/>
            <person name="Islam M.M."/>
            <person name="Ahmed B."/>
            <person name="Halim A."/>
            <person name="Hossen Q.M.M."/>
            <person name="Hossain M.Z."/>
            <person name="Ahmed R."/>
            <person name="Khan M.M."/>
            <person name="Islam R."/>
            <person name="Rashid M.M."/>
            <person name="Khan S.A."/>
            <person name="Rahman M.S."/>
            <person name="Alam M."/>
            <person name="Yahiya A.S."/>
            <person name="Khan M.S."/>
            <person name="Azam M.S."/>
            <person name="Haque T."/>
            <person name="Lashkar M.Z.H."/>
            <person name="Akhand A.I."/>
            <person name="Morshed G."/>
            <person name="Roy S."/>
            <person name="Uddin K.S."/>
            <person name="Rabeya T."/>
            <person name="Hossain A.S."/>
            <person name="Chowdhury A."/>
            <person name="Snigdha A.R."/>
            <person name="Mortoza M.S."/>
            <person name="Matin S.A."/>
            <person name="Hoque S.M.E."/>
            <person name="Islam M.K."/>
            <person name="Roy D.K."/>
            <person name="Haider R."/>
            <person name="Moosa M.M."/>
            <person name="Elias S.M."/>
            <person name="Hasan A.M."/>
            <person name="Jahan S."/>
            <person name="Shafiuddin M."/>
            <person name="Mahmood N."/>
            <person name="Shommy N.S."/>
        </authorList>
    </citation>
    <scope>NUCLEOTIDE SEQUENCE [LARGE SCALE GENOMIC DNA]</scope>
    <source>
        <strain evidence="2">cv. O-4</strain>
    </source>
</reference>